<dbReference type="Pfam" id="PF00155">
    <property type="entry name" value="Aminotran_1_2"/>
    <property type="match status" value="1"/>
</dbReference>
<evidence type="ECO:0000256" key="10">
    <source>
        <dbReference type="RuleBase" id="RU003693"/>
    </source>
</evidence>
<comment type="cofactor">
    <cofactor evidence="1 10">
        <name>pyridoxal 5'-phosphate</name>
        <dbReference type="ChEBI" id="CHEBI:597326"/>
    </cofactor>
</comment>
<dbReference type="Gene3D" id="3.90.1150.10">
    <property type="entry name" value="Aspartate Aminotransferase, domain 1"/>
    <property type="match status" value="1"/>
</dbReference>
<evidence type="ECO:0000256" key="8">
    <source>
        <dbReference type="ARBA" id="ARBA00023102"/>
    </source>
</evidence>
<dbReference type="Proteomes" id="UP000184241">
    <property type="component" value="Unassembled WGS sequence"/>
</dbReference>
<dbReference type="RefSeq" id="WP_073017867.1">
    <property type="nucleotide sequence ID" value="NZ_FQXU01000004.1"/>
</dbReference>
<dbReference type="AlphaFoldDB" id="A0A1M5WWS3"/>
<evidence type="ECO:0000256" key="9">
    <source>
        <dbReference type="ARBA" id="ARBA00029440"/>
    </source>
</evidence>
<organism evidence="12 13">
    <name type="scientific">Clostridium intestinale DSM 6191</name>
    <dbReference type="NCBI Taxonomy" id="1121320"/>
    <lineage>
        <taxon>Bacteria</taxon>
        <taxon>Bacillati</taxon>
        <taxon>Bacillota</taxon>
        <taxon>Clostridia</taxon>
        <taxon>Eubacteriales</taxon>
        <taxon>Clostridiaceae</taxon>
        <taxon>Clostridium</taxon>
    </lineage>
</organism>
<dbReference type="GO" id="GO:0000105">
    <property type="term" value="P:L-histidine biosynthetic process"/>
    <property type="evidence" value="ECO:0007669"/>
    <property type="project" value="UniProtKB-KW"/>
</dbReference>
<dbReference type="GO" id="GO:0004400">
    <property type="term" value="F:histidinol-phosphate transaminase activity"/>
    <property type="evidence" value="ECO:0007669"/>
    <property type="project" value="InterPro"/>
</dbReference>
<dbReference type="EMBL" id="FQXU01000004">
    <property type="protein sequence ID" value="SHH92047.1"/>
    <property type="molecule type" value="Genomic_DNA"/>
</dbReference>
<comment type="similarity">
    <text evidence="2">Belongs to the class-II pyridoxal-phosphate-dependent aminotransferase family. Histidinol-phosphate aminotransferase subfamily.</text>
</comment>
<accession>A0A1M5WWS3</accession>
<comment type="pathway">
    <text evidence="9">Amino-acid biosynthesis.</text>
</comment>
<reference evidence="12 13" key="1">
    <citation type="submission" date="2016-11" db="EMBL/GenBank/DDBJ databases">
        <authorList>
            <person name="Jaros S."/>
            <person name="Januszkiewicz K."/>
            <person name="Wedrychowicz H."/>
        </authorList>
    </citation>
    <scope>NUCLEOTIDE SEQUENCE [LARGE SCALE GENOMIC DNA]</scope>
    <source>
        <strain evidence="12 13">DSM 6191</strain>
    </source>
</reference>
<gene>
    <name evidence="12" type="ORF">SAMN02745941_01302</name>
</gene>
<dbReference type="InterPro" id="IPR015421">
    <property type="entry name" value="PyrdxlP-dep_Trfase_major"/>
</dbReference>
<evidence type="ECO:0000313" key="13">
    <source>
        <dbReference type="Proteomes" id="UP000184241"/>
    </source>
</evidence>
<evidence type="ECO:0000256" key="5">
    <source>
        <dbReference type="ARBA" id="ARBA00022605"/>
    </source>
</evidence>
<comment type="subunit">
    <text evidence="3">Homodimer.</text>
</comment>
<protein>
    <submittedName>
        <fullName evidence="12">Histidinol-phosphate aminotransferase</fullName>
    </submittedName>
</protein>
<evidence type="ECO:0000256" key="6">
    <source>
        <dbReference type="ARBA" id="ARBA00022679"/>
    </source>
</evidence>
<dbReference type="InterPro" id="IPR001917">
    <property type="entry name" value="Aminotrans_II_pyridoxalP_BS"/>
</dbReference>
<dbReference type="PANTHER" id="PTHR42885:SF2">
    <property type="entry name" value="HISTIDINOL-PHOSPHATE AMINOTRANSFERASE"/>
    <property type="match status" value="1"/>
</dbReference>
<dbReference type="GO" id="GO:0030170">
    <property type="term" value="F:pyridoxal phosphate binding"/>
    <property type="evidence" value="ECO:0007669"/>
    <property type="project" value="InterPro"/>
</dbReference>
<name>A0A1M5WWS3_9CLOT</name>
<dbReference type="InterPro" id="IPR015422">
    <property type="entry name" value="PyrdxlP-dep_Trfase_small"/>
</dbReference>
<dbReference type="InterPro" id="IPR004839">
    <property type="entry name" value="Aminotransferase_I/II_large"/>
</dbReference>
<evidence type="ECO:0000256" key="3">
    <source>
        <dbReference type="ARBA" id="ARBA00011738"/>
    </source>
</evidence>
<keyword evidence="7 10" id="KW-0663">Pyridoxal phosphate</keyword>
<evidence type="ECO:0000259" key="11">
    <source>
        <dbReference type="Pfam" id="PF00155"/>
    </source>
</evidence>
<keyword evidence="6 12" id="KW-0808">Transferase</keyword>
<evidence type="ECO:0000256" key="1">
    <source>
        <dbReference type="ARBA" id="ARBA00001933"/>
    </source>
</evidence>
<dbReference type="NCBIfam" id="TIGR01141">
    <property type="entry name" value="hisC"/>
    <property type="match status" value="1"/>
</dbReference>
<dbReference type="InterPro" id="IPR005861">
    <property type="entry name" value="HisP_aminotrans"/>
</dbReference>
<dbReference type="PROSITE" id="PS00599">
    <property type="entry name" value="AA_TRANSFER_CLASS_2"/>
    <property type="match status" value="1"/>
</dbReference>
<keyword evidence="8" id="KW-0368">Histidine biosynthesis</keyword>
<dbReference type="Gene3D" id="3.40.640.10">
    <property type="entry name" value="Type I PLP-dependent aspartate aminotransferase-like (Major domain)"/>
    <property type="match status" value="1"/>
</dbReference>
<evidence type="ECO:0000256" key="2">
    <source>
        <dbReference type="ARBA" id="ARBA00007970"/>
    </source>
</evidence>
<dbReference type="InterPro" id="IPR015424">
    <property type="entry name" value="PyrdxlP-dep_Trfase"/>
</dbReference>
<dbReference type="PANTHER" id="PTHR42885">
    <property type="entry name" value="HISTIDINOL-PHOSPHATE AMINOTRANSFERASE-RELATED"/>
    <property type="match status" value="1"/>
</dbReference>
<dbReference type="CDD" id="cd00609">
    <property type="entry name" value="AAT_like"/>
    <property type="match status" value="1"/>
</dbReference>
<sequence>MKKINSYKSMDRSKPIRLNSNEISTNMYRDSIFSMTSILSTIQFNRYPEDNPLALKKAYGKYAGVSEKNIIVGNGSDEMINLMITSAISKGKKLLTLDPDFSMFEFYTSLQDGKLIKVDINKNGKVDIGKLIRKGKAEEVSLIIVSNPNNPSGIVLSNEDIIRVCEAFDDIPIVIDEAYYEFYGETMIGYINKYKNLIITRTLSKAWGLSSLRVGFLIACEEKVNELIKYKAPYNVNSISQALAVIALGYVELVRQNTATVIEERENLIEELKRIEKESCMDIVFYPSKANFIFGRTSYKEALINGLKNKNILIRDFEDDDSFRITIGTYQENKKLVEALESILIYQGDYGYEVESI</sequence>
<proteinExistence type="inferred from homology"/>
<feature type="domain" description="Aminotransferase class I/classII large" evidence="11">
    <location>
        <begin position="15"/>
        <end position="340"/>
    </location>
</feature>
<evidence type="ECO:0000256" key="7">
    <source>
        <dbReference type="ARBA" id="ARBA00022898"/>
    </source>
</evidence>
<keyword evidence="5" id="KW-0028">Amino-acid biosynthesis</keyword>
<evidence type="ECO:0000313" key="12">
    <source>
        <dbReference type="EMBL" id="SHH92047.1"/>
    </source>
</evidence>
<dbReference type="SUPFAM" id="SSF53383">
    <property type="entry name" value="PLP-dependent transferases"/>
    <property type="match status" value="1"/>
</dbReference>
<evidence type="ECO:0000256" key="4">
    <source>
        <dbReference type="ARBA" id="ARBA00022576"/>
    </source>
</evidence>
<keyword evidence="4 12" id="KW-0032">Aminotransferase</keyword>